<dbReference type="InterPro" id="IPR050983">
    <property type="entry name" value="GST_Omega/HSP26"/>
</dbReference>
<protein>
    <submittedName>
        <fullName evidence="2">Glutathione S-transferase</fullName>
    </submittedName>
</protein>
<dbReference type="InterPro" id="IPR036282">
    <property type="entry name" value="Glutathione-S-Trfase_C_sf"/>
</dbReference>
<organism evidence="2 3">
    <name type="scientific">Aerolutibacter ruishenii</name>
    <dbReference type="NCBI Taxonomy" id="686800"/>
    <lineage>
        <taxon>Bacteria</taxon>
        <taxon>Pseudomonadati</taxon>
        <taxon>Pseudomonadota</taxon>
        <taxon>Gammaproteobacteria</taxon>
        <taxon>Lysobacterales</taxon>
        <taxon>Lysobacteraceae</taxon>
        <taxon>Aerolutibacter</taxon>
    </lineage>
</organism>
<evidence type="ECO:0000259" key="1">
    <source>
        <dbReference type="PROSITE" id="PS50404"/>
    </source>
</evidence>
<evidence type="ECO:0000313" key="2">
    <source>
        <dbReference type="EMBL" id="TWI11548.1"/>
    </source>
</evidence>
<dbReference type="CDD" id="cd03043">
    <property type="entry name" value="GST_N_1"/>
    <property type="match status" value="1"/>
</dbReference>
<gene>
    <name evidence="2" type="ORF">IP93_01445</name>
</gene>
<name>A0A562LVK8_9GAMM</name>
<dbReference type="InterPro" id="IPR004045">
    <property type="entry name" value="Glutathione_S-Trfase_N"/>
</dbReference>
<keyword evidence="3" id="KW-1185">Reference proteome</keyword>
<dbReference type="PANTHER" id="PTHR43968:SF6">
    <property type="entry name" value="GLUTATHIONE S-TRANSFERASE OMEGA"/>
    <property type="match status" value="1"/>
</dbReference>
<dbReference type="RefSeq" id="WP_242006791.1">
    <property type="nucleotide sequence ID" value="NZ_VLKP01000005.1"/>
</dbReference>
<dbReference type="Gene3D" id="3.40.30.10">
    <property type="entry name" value="Glutaredoxin"/>
    <property type="match status" value="1"/>
</dbReference>
<dbReference type="PROSITE" id="PS50404">
    <property type="entry name" value="GST_NTER"/>
    <property type="match status" value="1"/>
</dbReference>
<evidence type="ECO:0000313" key="3">
    <source>
        <dbReference type="Proteomes" id="UP000316471"/>
    </source>
</evidence>
<reference evidence="2 3" key="1">
    <citation type="journal article" date="2015" name="Stand. Genomic Sci.">
        <title>Genomic Encyclopedia of Bacterial and Archaeal Type Strains, Phase III: the genomes of soil and plant-associated and newly described type strains.</title>
        <authorList>
            <person name="Whitman W.B."/>
            <person name="Woyke T."/>
            <person name="Klenk H.P."/>
            <person name="Zhou Y."/>
            <person name="Lilburn T.G."/>
            <person name="Beck B.J."/>
            <person name="De Vos P."/>
            <person name="Vandamme P."/>
            <person name="Eisen J.A."/>
            <person name="Garrity G."/>
            <person name="Hugenholtz P."/>
            <person name="Kyrpides N.C."/>
        </authorList>
    </citation>
    <scope>NUCLEOTIDE SEQUENCE [LARGE SCALE GENOMIC DNA]</scope>
    <source>
        <strain evidence="2 3">CGMCC 1.10136</strain>
    </source>
</reference>
<dbReference type="AlphaFoldDB" id="A0A562LVK8"/>
<feature type="domain" description="GST N-terminal" evidence="1">
    <location>
        <begin position="15"/>
        <end position="95"/>
    </location>
</feature>
<accession>A0A562LVK8</accession>
<dbReference type="PANTHER" id="PTHR43968">
    <property type="match status" value="1"/>
</dbReference>
<dbReference type="Proteomes" id="UP000316471">
    <property type="component" value="Unassembled WGS sequence"/>
</dbReference>
<dbReference type="SUPFAM" id="SSF47616">
    <property type="entry name" value="GST C-terminal domain-like"/>
    <property type="match status" value="1"/>
</dbReference>
<dbReference type="SFLD" id="SFLDS00019">
    <property type="entry name" value="Glutathione_Transferase_(cytos"/>
    <property type="match status" value="1"/>
</dbReference>
<dbReference type="InterPro" id="IPR036249">
    <property type="entry name" value="Thioredoxin-like_sf"/>
</dbReference>
<dbReference type="GO" id="GO:0005737">
    <property type="term" value="C:cytoplasm"/>
    <property type="evidence" value="ECO:0007669"/>
    <property type="project" value="TreeGrafter"/>
</dbReference>
<dbReference type="Pfam" id="PF13410">
    <property type="entry name" value="GST_C_2"/>
    <property type="match status" value="1"/>
</dbReference>
<sequence>MTRILTAPIVDACMYHLHIGNKNYSSWSLRPWVLMQVLGIPFEESVTPFAPAGAPNPFRSFSPSGQVPCLIHGGRAVWDSLAIIEYLAERHPTVWPADDVARAWARCATAEMHAGFRDLRTQCGMNCGVRVALEGGVSPGTQADLARIDALWNEGLTRFGGPFLSGSEFTAVDAFYAPVAFRIQTYTLPLSQPALDYASRLLALPAMKAWHEAGLAETWRHDAHEQDLREAGRVVQDLRAVEG</sequence>
<keyword evidence="2" id="KW-0808">Transferase</keyword>
<dbReference type="SUPFAM" id="SSF52833">
    <property type="entry name" value="Thioredoxin-like"/>
    <property type="match status" value="1"/>
</dbReference>
<dbReference type="Pfam" id="PF13409">
    <property type="entry name" value="GST_N_2"/>
    <property type="match status" value="1"/>
</dbReference>
<comment type="caution">
    <text evidence="2">The sequence shown here is derived from an EMBL/GenBank/DDBJ whole genome shotgun (WGS) entry which is preliminary data.</text>
</comment>
<dbReference type="EMBL" id="VLKP01000005">
    <property type="protein sequence ID" value="TWI11548.1"/>
    <property type="molecule type" value="Genomic_DNA"/>
</dbReference>
<dbReference type="Gene3D" id="1.20.1050.10">
    <property type="match status" value="1"/>
</dbReference>
<dbReference type="CDD" id="cd03194">
    <property type="entry name" value="GST_C_3"/>
    <property type="match status" value="1"/>
</dbReference>
<dbReference type="InterPro" id="IPR040079">
    <property type="entry name" value="Glutathione_S-Trfase"/>
</dbReference>
<proteinExistence type="predicted"/>
<dbReference type="GO" id="GO:0016740">
    <property type="term" value="F:transferase activity"/>
    <property type="evidence" value="ECO:0007669"/>
    <property type="project" value="UniProtKB-KW"/>
</dbReference>